<evidence type="ECO:0000313" key="4">
    <source>
        <dbReference type="WBParaSite" id="HPBE_0001675301-mRNA-1"/>
    </source>
</evidence>
<evidence type="ECO:0000313" key="2">
    <source>
        <dbReference type="EMBL" id="VDP06910.1"/>
    </source>
</evidence>
<dbReference type="Proteomes" id="UP000050761">
    <property type="component" value="Unassembled WGS sequence"/>
</dbReference>
<feature type="transmembrane region" description="Helical" evidence="1">
    <location>
        <begin position="26"/>
        <end position="46"/>
    </location>
</feature>
<sequence>MRGVGSHIDRRTGSGGTAGLRARASVLWLALMLMASAHAMVVRAVLALRQAAVFVACEAVAQQALRSLLNWNCAVGAAWGRVSRRLVVFHQNPYLQAELLEEVDVGLIRLVRLCRP</sequence>
<dbReference type="AlphaFoldDB" id="A0A183G588"/>
<dbReference type="WBParaSite" id="HPBE_0001675301-mRNA-1">
    <property type="protein sequence ID" value="HPBE_0001675301-mRNA-1"/>
    <property type="gene ID" value="HPBE_0001675301"/>
</dbReference>
<reference evidence="4" key="2">
    <citation type="submission" date="2019-09" db="UniProtKB">
        <authorList>
            <consortium name="WormBaseParasite"/>
        </authorList>
    </citation>
    <scope>IDENTIFICATION</scope>
</reference>
<keyword evidence="1" id="KW-0812">Transmembrane</keyword>
<keyword evidence="3" id="KW-1185">Reference proteome</keyword>
<keyword evidence="1" id="KW-0472">Membrane</keyword>
<accession>A0A183G588</accession>
<protein>
    <submittedName>
        <fullName evidence="4">Secreted protein</fullName>
    </submittedName>
</protein>
<dbReference type="EMBL" id="UZAH01029592">
    <property type="protein sequence ID" value="VDP06910.1"/>
    <property type="molecule type" value="Genomic_DNA"/>
</dbReference>
<reference evidence="2 3" key="1">
    <citation type="submission" date="2018-11" db="EMBL/GenBank/DDBJ databases">
        <authorList>
            <consortium name="Pathogen Informatics"/>
        </authorList>
    </citation>
    <scope>NUCLEOTIDE SEQUENCE [LARGE SCALE GENOMIC DNA]</scope>
</reference>
<name>A0A183G588_HELPZ</name>
<evidence type="ECO:0000313" key="3">
    <source>
        <dbReference type="Proteomes" id="UP000050761"/>
    </source>
</evidence>
<keyword evidence="1" id="KW-1133">Transmembrane helix</keyword>
<evidence type="ECO:0000256" key="1">
    <source>
        <dbReference type="SAM" id="Phobius"/>
    </source>
</evidence>
<gene>
    <name evidence="2" type="ORF">HPBE_LOCUS16750</name>
</gene>
<organism evidence="3 4">
    <name type="scientific">Heligmosomoides polygyrus</name>
    <name type="common">Parasitic roundworm</name>
    <dbReference type="NCBI Taxonomy" id="6339"/>
    <lineage>
        <taxon>Eukaryota</taxon>
        <taxon>Metazoa</taxon>
        <taxon>Ecdysozoa</taxon>
        <taxon>Nematoda</taxon>
        <taxon>Chromadorea</taxon>
        <taxon>Rhabditida</taxon>
        <taxon>Rhabditina</taxon>
        <taxon>Rhabditomorpha</taxon>
        <taxon>Strongyloidea</taxon>
        <taxon>Heligmosomidae</taxon>
        <taxon>Heligmosomoides</taxon>
    </lineage>
</organism>
<accession>A0A3P8ARM6</accession>
<proteinExistence type="predicted"/>